<proteinExistence type="predicted"/>
<dbReference type="CDD" id="cd01743">
    <property type="entry name" value="GATase1_Anthranilate_Synthase"/>
    <property type="match status" value="1"/>
</dbReference>
<dbReference type="FunFam" id="3.40.50.880:FF:000003">
    <property type="entry name" value="Anthranilate synthase component II"/>
    <property type="match status" value="1"/>
</dbReference>
<dbReference type="EMBL" id="JANSUY010000001">
    <property type="protein sequence ID" value="MCR9014038.1"/>
    <property type="molecule type" value="Genomic_DNA"/>
</dbReference>
<dbReference type="PANTHER" id="PTHR43418">
    <property type="entry name" value="MULTIFUNCTIONAL TRYPTOPHAN BIOSYNTHESIS PROTEIN-RELATED"/>
    <property type="match status" value="1"/>
</dbReference>
<name>A0A9X2P4H9_9BACT</name>
<dbReference type="InterPro" id="IPR050472">
    <property type="entry name" value="Anth_synth/Amidotransfase"/>
</dbReference>
<dbReference type="AlphaFoldDB" id="A0A9X2P4H9"/>
<reference evidence="3" key="1">
    <citation type="submission" date="2022-08" db="EMBL/GenBank/DDBJ databases">
        <authorList>
            <person name="Zhang D."/>
        </authorList>
    </citation>
    <scope>NUCLEOTIDE SEQUENCE</scope>
    <source>
        <strain evidence="3">XJ19-11</strain>
    </source>
</reference>
<dbReference type="RefSeq" id="WP_258421916.1">
    <property type="nucleotide sequence ID" value="NZ_JANSUY010000001.1"/>
</dbReference>
<dbReference type="Proteomes" id="UP001142175">
    <property type="component" value="Unassembled WGS sequence"/>
</dbReference>
<gene>
    <name evidence="3" type="ORF">NU887_03260</name>
</gene>
<dbReference type="NCBIfam" id="TIGR00566">
    <property type="entry name" value="trpG_papA"/>
    <property type="match status" value="1"/>
</dbReference>
<dbReference type="GO" id="GO:0000162">
    <property type="term" value="P:L-tryptophan biosynthetic process"/>
    <property type="evidence" value="ECO:0007669"/>
    <property type="project" value="TreeGrafter"/>
</dbReference>
<dbReference type="Gene3D" id="3.40.50.880">
    <property type="match status" value="1"/>
</dbReference>
<evidence type="ECO:0000313" key="3">
    <source>
        <dbReference type="EMBL" id="MCR9014038.1"/>
    </source>
</evidence>
<dbReference type="PANTHER" id="PTHR43418:SF4">
    <property type="entry name" value="MULTIFUNCTIONAL TRYPTOPHAN BIOSYNTHESIS PROTEIN"/>
    <property type="match status" value="1"/>
</dbReference>
<dbReference type="InterPro" id="IPR017926">
    <property type="entry name" value="GATASE"/>
</dbReference>
<dbReference type="PROSITE" id="PS51273">
    <property type="entry name" value="GATASE_TYPE_1"/>
    <property type="match status" value="1"/>
</dbReference>
<accession>A0A9X2P4H9</accession>
<dbReference type="Pfam" id="PF00117">
    <property type="entry name" value="GATase"/>
    <property type="match status" value="1"/>
</dbReference>
<dbReference type="PRINTS" id="PR00096">
    <property type="entry name" value="GATASE"/>
</dbReference>
<keyword evidence="4" id="KW-1185">Reference proteome</keyword>
<evidence type="ECO:0000313" key="4">
    <source>
        <dbReference type="Proteomes" id="UP001142175"/>
    </source>
</evidence>
<dbReference type="GO" id="GO:0005829">
    <property type="term" value="C:cytosol"/>
    <property type="evidence" value="ECO:0007669"/>
    <property type="project" value="TreeGrafter"/>
</dbReference>
<dbReference type="GO" id="GO:0004049">
    <property type="term" value="F:anthranilate synthase activity"/>
    <property type="evidence" value="ECO:0007669"/>
    <property type="project" value="TreeGrafter"/>
</dbReference>
<comment type="caution">
    <text evidence="3">The sequence shown here is derived from an EMBL/GenBank/DDBJ whole genome shotgun (WGS) entry which is preliminary data.</text>
</comment>
<sequence>MKILVLDNYDSFTYNLVYIIRALGYGPQMDIFRNDKISLEEVSNYDKILLSPGPGVPAEAGIMPELLRTYSATKDILGICLGHQAIGEAFGGTLINLSEVVHGLASEVKVTDDLIFKGLPEKFKIGRYHSWVINEQTLSPDLEVTARTPDGQIMGVRHKEFKVRGLQFHPESVLTEHGVAMMKNWLES</sequence>
<organism evidence="3 4">
    <name type="scientific">Aquiflexum gelatinilyticum</name>
    <dbReference type="NCBI Taxonomy" id="2961943"/>
    <lineage>
        <taxon>Bacteria</taxon>
        <taxon>Pseudomonadati</taxon>
        <taxon>Bacteroidota</taxon>
        <taxon>Cytophagia</taxon>
        <taxon>Cytophagales</taxon>
        <taxon>Cyclobacteriaceae</taxon>
        <taxon>Aquiflexum</taxon>
    </lineage>
</organism>
<dbReference type="SUPFAM" id="SSF52317">
    <property type="entry name" value="Class I glutamine amidotransferase-like"/>
    <property type="match status" value="1"/>
</dbReference>
<dbReference type="PRINTS" id="PR00097">
    <property type="entry name" value="ANTSNTHASEII"/>
</dbReference>
<evidence type="ECO:0000259" key="2">
    <source>
        <dbReference type="Pfam" id="PF00117"/>
    </source>
</evidence>
<dbReference type="InterPro" id="IPR029062">
    <property type="entry name" value="Class_I_gatase-like"/>
</dbReference>
<dbReference type="InterPro" id="IPR006221">
    <property type="entry name" value="TrpG/PapA_dom"/>
</dbReference>
<evidence type="ECO:0000256" key="1">
    <source>
        <dbReference type="ARBA" id="ARBA00022962"/>
    </source>
</evidence>
<keyword evidence="1" id="KW-0315">Glutamine amidotransferase</keyword>
<protein>
    <submittedName>
        <fullName evidence="3">Aminodeoxychorismate/anthranilate synthase component II</fullName>
    </submittedName>
</protein>
<feature type="domain" description="Glutamine amidotransferase" evidence="2">
    <location>
        <begin position="4"/>
        <end position="186"/>
    </location>
</feature>